<evidence type="ECO:0000256" key="7">
    <source>
        <dbReference type="ARBA" id="ARBA00023136"/>
    </source>
</evidence>
<dbReference type="Pfam" id="PF02653">
    <property type="entry name" value="BPD_transp_2"/>
    <property type="match status" value="1"/>
</dbReference>
<evidence type="ECO:0000256" key="3">
    <source>
        <dbReference type="ARBA" id="ARBA00022475"/>
    </source>
</evidence>
<evidence type="ECO:0000313" key="9">
    <source>
        <dbReference type="EMBL" id="WDR01299.1"/>
    </source>
</evidence>
<keyword evidence="10" id="KW-1185">Reference proteome</keyword>
<dbReference type="PANTHER" id="PTHR32196">
    <property type="entry name" value="ABC TRANSPORTER PERMEASE PROTEIN YPHD-RELATED-RELATED"/>
    <property type="match status" value="1"/>
</dbReference>
<name>A0ABY7YJN2_9HYPH</name>
<evidence type="ECO:0000256" key="2">
    <source>
        <dbReference type="ARBA" id="ARBA00022448"/>
    </source>
</evidence>
<reference evidence="9 10" key="1">
    <citation type="submission" date="2023-02" db="EMBL/GenBank/DDBJ databases">
        <title>Devosia algicola sp. nov., isolated from the phycosphere of marine algae.</title>
        <authorList>
            <person name="Kim J.M."/>
            <person name="Lee J.K."/>
            <person name="Choi B.J."/>
            <person name="Bayburt H."/>
            <person name="Jeon C.O."/>
        </authorList>
    </citation>
    <scope>NUCLEOTIDE SEQUENCE [LARGE SCALE GENOMIC DNA]</scope>
    <source>
        <strain evidence="9 10">G20-9</strain>
    </source>
</reference>
<dbReference type="PANTHER" id="PTHR32196:SF21">
    <property type="entry name" value="ABC TRANSPORTER PERMEASE PROTEIN YPHD-RELATED"/>
    <property type="match status" value="1"/>
</dbReference>
<proteinExistence type="predicted"/>
<organism evidence="9 10">
    <name type="scientific">Devosia algicola</name>
    <dbReference type="NCBI Taxonomy" id="3026418"/>
    <lineage>
        <taxon>Bacteria</taxon>
        <taxon>Pseudomonadati</taxon>
        <taxon>Pseudomonadota</taxon>
        <taxon>Alphaproteobacteria</taxon>
        <taxon>Hyphomicrobiales</taxon>
        <taxon>Devosiaceae</taxon>
        <taxon>Devosia</taxon>
    </lineage>
</organism>
<sequence>MLASLTGAQISEEAIVGASFAHMNKSNDAEIQSGAGMGRVARSLVQSAPFIGLAIVLLVMMLANPAIASVFGLDLLLMPALSLVLVAMAQMYVVGGSEIDLGVGAFAGLVSVLSATLLFDQPIYGVAAIVVGILAYAGMGWLIQARRIPAIVVTLGASFIWAGIGYSVQPTPGGASPEWLSAAVNWSLLGLPTSVILIVLVAAIAAAINQMPLGVVLRGFGNNAGAMVNSGWSAARFAMIRYLISGVFAAAAGMSLTAINTASDINSGNSYTLLSVAAVVMGGCALAGGIVAPVGAVAGAVTLALIGALLGVLNVSSDFNAATQGLVLIALLAMWSFVNRQEGEE</sequence>
<dbReference type="CDD" id="cd06579">
    <property type="entry name" value="TM_PBP1_transp_AraH_like"/>
    <property type="match status" value="1"/>
</dbReference>
<feature type="transmembrane region" description="Helical" evidence="8">
    <location>
        <begin position="125"/>
        <end position="143"/>
    </location>
</feature>
<evidence type="ECO:0000313" key="10">
    <source>
        <dbReference type="Proteomes" id="UP001220530"/>
    </source>
</evidence>
<keyword evidence="5 8" id="KW-0812">Transmembrane</keyword>
<gene>
    <name evidence="9" type="ORF">PSQ19_10625</name>
</gene>
<feature type="transmembrane region" description="Helical" evidence="8">
    <location>
        <begin position="239"/>
        <end position="259"/>
    </location>
</feature>
<evidence type="ECO:0000256" key="4">
    <source>
        <dbReference type="ARBA" id="ARBA00022519"/>
    </source>
</evidence>
<keyword evidence="4" id="KW-0997">Cell inner membrane</keyword>
<evidence type="ECO:0000256" key="1">
    <source>
        <dbReference type="ARBA" id="ARBA00004651"/>
    </source>
</evidence>
<keyword evidence="7 8" id="KW-0472">Membrane</keyword>
<keyword evidence="6 8" id="KW-1133">Transmembrane helix</keyword>
<feature type="transmembrane region" description="Helical" evidence="8">
    <location>
        <begin position="321"/>
        <end position="338"/>
    </location>
</feature>
<feature type="transmembrane region" description="Helical" evidence="8">
    <location>
        <begin position="75"/>
        <end position="94"/>
    </location>
</feature>
<evidence type="ECO:0000256" key="8">
    <source>
        <dbReference type="SAM" id="Phobius"/>
    </source>
</evidence>
<dbReference type="InterPro" id="IPR001851">
    <property type="entry name" value="ABC_transp_permease"/>
</dbReference>
<protein>
    <submittedName>
        <fullName evidence="9">ABC transporter permease</fullName>
    </submittedName>
</protein>
<dbReference type="RefSeq" id="WP_282217710.1">
    <property type="nucleotide sequence ID" value="NZ_CP118246.1"/>
</dbReference>
<feature type="transmembrane region" description="Helical" evidence="8">
    <location>
        <begin position="271"/>
        <end position="290"/>
    </location>
</feature>
<evidence type="ECO:0000256" key="6">
    <source>
        <dbReference type="ARBA" id="ARBA00022989"/>
    </source>
</evidence>
<evidence type="ECO:0000256" key="5">
    <source>
        <dbReference type="ARBA" id="ARBA00022692"/>
    </source>
</evidence>
<feature type="transmembrane region" description="Helical" evidence="8">
    <location>
        <begin position="188"/>
        <end position="208"/>
    </location>
</feature>
<dbReference type="Proteomes" id="UP001220530">
    <property type="component" value="Chromosome"/>
</dbReference>
<dbReference type="EMBL" id="CP118246">
    <property type="protein sequence ID" value="WDR01299.1"/>
    <property type="molecule type" value="Genomic_DNA"/>
</dbReference>
<feature type="transmembrane region" description="Helical" evidence="8">
    <location>
        <begin position="297"/>
        <end position="315"/>
    </location>
</feature>
<feature type="transmembrane region" description="Helical" evidence="8">
    <location>
        <begin position="150"/>
        <end position="168"/>
    </location>
</feature>
<feature type="transmembrane region" description="Helical" evidence="8">
    <location>
        <begin position="44"/>
        <end position="63"/>
    </location>
</feature>
<comment type="subcellular location">
    <subcellularLocation>
        <location evidence="1">Cell membrane</location>
        <topology evidence="1">Multi-pass membrane protein</topology>
    </subcellularLocation>
</comment>
<feature type="transmembrane region" description="Helical" evidence="8">
    <location>
        <begin position="101"/>
        <end position="119"/>
    </location>
</feature>
<keyword evidence="3" id="KW-1003">Cell membrane</keyword>
<accession>A0ABY7YJN2</accession>
<keyword evidence="2" id="KW-0813">Transport</keyword>